<dbReference type="GO" id="GO:0001228">
    <property type="term" value="F:DNA-binding transcription activator activity, RNA polymerase II-specific"/>
    <property type="evidence" value="ECO:0007669"/>
    <property type="project" value="UniProtKB-ARBA"/>
</dbReference>
<evidence type="ECO:0000256" key="1">
    <source>
        <dbReference type="ARBA" id="ARBA00004123"/>
    </source>
</evidence>
<dbReference type="PANTHER" id="PTHR28088">
    <property type="entry name" value="TRANSCRIPTIONAL ACTIVATOR HAA1-RELATED"/>
    <property type="match status" value="1"/>
</dbReference>
<keyword evidence="6" id="KW-0238">DNA-binding</keyword>
<dbReference type="EMBL" id="KE503206">
    <property type="protein sequence ID" value="EPX74954.1"/>
    <property type="molecule type" value="Genomic_DNA"/>
</dbReference>
<evidence type="ECO:0000256" key="5">
    <source>
        <dbReference type="ARBA" id="ARBA00023015"/>
    </source>
</evidence>
<comment type="subcellular location">
    <subcellularLocation>
        <location evidence="1">Nucleus</location>
    </subcellularLocation>
</comment>
<dbReference type="AlphaFoldDB" id="S9RLV6"/>
<evidence type="ECO:0000256" key="7">
    <source>
        <dbReference type="ARBA" id="ARBA00023163"/>
    </source>
</evidence>
<proteinExistence type="predicted"/>
<dbReference type="PRINTS" id="PR00617">
    <property type="entry name" value="COPPERFIST"/>
</dbReference>
<dbReference type="GeneID" id="25031411"/>
<dbReference type="Pfam" id="PF00649">
    <property type="entry name" value="Copper-fist"/>
    <property type="match status" value="1"/>
</dbReference>
<dbReference type="PROSITE" id="PS01119">
    <property type="entry name" value="COPPER_FIST_1"/>
    <property type="match status" value="1"/>
</dbReference>
<dbReference type="HOGENOM" id="CLU_669319_0_0_1"/>
<evidence type="ECO:0000256" key="2">
    <source>
        <dbReference type="ARBA" id="ARBA00022723"/>
    </source>
</evidence>
<dbReference type="VEuPathDB" id="FungiDB:SOCG_02434"/>
<dbReference type="FunFam" id="3.90.430.10:FF:000001">
    <property type="entry name" value="Copper fist DNA-binding protein"/>
    <property type="match status" value="1"/>
</dbReference>
<dbReference type="PANTHER" id="PTHR28088:SF5">
    <property type="entry name" value="TRANSCRIPTIONAL ACTIVATOR HAA1-RELATED"/>
    <property type="match status" value="1"/>
</dbReference>
<dbReference type="GO" id="GO:0006879">
    <property type="term" value="P:intracellular iron ion homeostasis"/>
    <property type="evidence" value="ECO:0007669"/>
    <property type="project" value="TreeGrafter"/>
</dbReference>
<sequence length="417" mass="46922">MIVVNNAKMACMKCIRGHRSSSCKHDDRELFPIRPRGRPISQCEKCRQARIKRHIHVKCTCSSNTEKRQPQIKKMRNKLPEVDVTSSVPTNSDPSPSSCCARRHSHAPLPFLVPSNSKMSDSDDIIHASEKSESPRSLYASTQHPYHAYSGAGFYRRPEVPECYYKDFYHNNHYVPSPQWFPNRDNYQLHSNEGPLQTFNFENDTSGLQHEVNNLQGFSVDHQKETITDFPESSAYKVLFNSEDSIAAAAASHHLYPQPNSPYPFAMLDDGSYIPLSHNPSSHSPVYSSPNLLNGIKPESDSNVHSHNFPIQLSDYFTLPSDCAQGSSHCKCDDNCQCLGCLTHPNNPTTLAALNHISALQEEQKDPIIPPSFLEEKLLFDNFDDGIPGASVTQHGSNNQENIQYPLSKFRLTPEII</sequence>
<dbReference type="GO" id="GO:0005634">
    <property type="term" value="C:nucleus"/>
    <property type="evidence" value="ECO:0007669"/>
    <property type="project" value="UniProtKB-SubCell"/>
</dbReference>
<keyword evidence="3" id="KW-0862">Zinc</keyword>
<protein>
    <submittedName>
        <fullName evidence="11">Nutritional copper sensing transcription factor Cuf1</fullName>
    </submittedName>
</protein>
<dbReference type="RefSeq" id="XP_013016381.1">
    <property type="nucleotide sequence ID" value="XM_013160927.1"/>
</dbReference>
<dbReference type="Gene3D" id="3.90.430.10">
    <property type="entry name" value="Copper fist DNA-binding domain"/>
    <property type="match status" value="1"/>
</dbReference>
<dbReference type="SUPFAM" id="SSF57879">
    <property type="entry name" value="Zinc domain conserved in yeast copper-regulated transcription factors"/>
    <property type="match status" value="1"/>
</dbReference>
<keyword evidence="8" id="KW-0539">Nucleus</keyword>
<reference evidence="11 12" key="1">
    <citation type="journal article" date="2011" name="Science">
        <title>Comparative functional genomics of the fission yeasts.</title>
        <authorList>
            <person name="Rhind N."/>
            <person name="Chen Z."/>
            <person name="Yassour M."/>
            <person name="Thompson D.A."/>
            <person name="Haas B.J."/>
            <person name="Habib N."/>
            <person name="Wapinski I."/>
            <person name="Roy S."/>
            <person name="Lin M.F."/>
            <person name="Heiman D.I."/>
            <person name="Young S.K."/>
            <person name="Furuya K."/>
            <person name="Guo Y."/>
            <person name="Pidoux A."/>
            <person name="Chen H.M."/>
            <person name="Robbertse B."/>
            <person name="Goldberg J.M."/>
            <person name="Aoki K."/>
            <person name="Bayne E.H."/>
            <person name="Berlin A.M."/>
            <person name="Desjardins C.A."/>
            <person name="Dobbs E."/>
            <person name="Dukaj L."/>
            <person name="Fan L."/>
            <person name="FitzGerald M.G."/>
            <person name="French C."/>
            <person name="Gujja S."/>
            <person name="Hansen K."/>
            <person name="Keifenheim D."/>
            <person name="Levin J.Z."/>
            <person name="Mosher R.A."/>
            <person name="Mueller C.A."/>
            <person name="Pfiffner J."/>
            <person name="Priest M."/>
            <person name="Russ C."/>
            <person name="Smialowska A."/>
            <person name="Swoboda P."/>
            <person name="Sykes S.M."/>
            <person name="Vaughn M."/>
            <person name="Vengrova S."/>
            <person name="Yoder R."/>
            <person name="Zeng Q."/>
            <person name="Allshire R."/>
            <person name="Baulcombe D."/>
            <person name="Birren B.W."/>
            <person name="Brown W."/>
            <person name="Ekwall K."/>
            <person name="Kellis M."/>
            <person name="Leatherwood J."/>
            <person name="Levin H."/>
            <person name="Margalit H."/>
            <person name="Martienssen R."/>
            <person name="Nieduszynski C.A."/>
            <person name="Spatafora J.W."/>
            <person name="Friedman N."/>
            <person name="Dalgaard J.Z."/>
            <person name="Baumann P."/>
            <person name="Niki H."/>
            <person name="Regev A."/>
            <person name="Nusbaum C."/>
        </authorList>
    </citation>
    <scope>NUCLEOTIDE SEQUENCE [LARGE SCALE GENOMIC DNA]</scope>
    <source>
        <strain evidence="12">yFS286</strain>
    </source>
</reference>
<dbReference type="Proteomes" id="UP000016088">
    <property type="component" value="Unassembled WGS sequence"/>
</dbReference>
<dbReference type="GO" id="GO:0005507">
    <property type="term" value="F:copper ion binding"/>
    <property type="evidence" value="ECO:0007669"/>
    <property type="project" value="InterPro"/>
</dbReference>
<feature type="region of interest" description="Disordered" evidence="9">
    <location>
        <begin position="81"/>
        <end position="101"/>
    </location>
</feature>
<feature type="domain" description="Copper-fist" evidence="10">
    <location>
        <begin position="1"/>
        <end position="40"/>
    </location>
</feature>
<evidence type="ECO:0000256" key="3">
    <source>
        <dbReference type="ARBA" id="ARBA00022833"/>
    </source>
</evidence>
<dbReference type="InterPro" id="IPR036395">
    <property type="entry name" value="Cu_fist_DNA-bd_dom_sf"/>
</dbReference>
<keyword evidence="2" id="KW-0479">Metal-binding</keyword>
<keyword evidence="12" id="KW-1185">Reference proteome</keyword>
<evidence type="ECO:0000256" key="8">
    <source>
        <dbReference type="ARBA" id="ARBA00023242"/>
    </source>
</evidence>
<name>S9RLV6_SCHOY</name>
<evidence type="ECO:0000256" key="6">
    <source>
        <dbReference type="ARBA" id="ARBA00023125"/>
    </source>
</evidence>
<keyword evidence="4" id="KW-0186">Copper</keyword>
<feature type="compositionally biased region" description="Polar residues" evidence="9">
    <location>
        <begin position="84"/>
        <end position="98"/>
    </location>
</feature>
<dbReference type="SMART" id="SM00412">
    <property type="entry name" value="Cu_FIST"/>
    <property type="match status" value="1"/>
</dbReference>
<evidence type="ECO:0000313" key="11">
    <source>
        <dbReference type="EMBL" id="EPX74954.1"/>
    </source>
</evidence>
<organism evidence="11 12">
    <name type="scientific">Schizosaccharomyces octosporus (strain yFS286)</name>
    <name type="common">Fission yeast</name>
    <name type="synonym">Octosporomyces octosporus</name>
    <dbReference type="NCBI Taxonomy" id="483514"/>
    <lineage>
        <taxon>Eukaryota</taxon>
        <taxon>Fungi</taxon>
        <taxon>Dikarya</taxon>
        <taxon>Ascomycota</taxon>
        <taxon>Taphrinomycotina</taxon>
        <taxon>Schizosaccharomycetes</taxon>
        <taxon>Schizosaccharomycetales</taxon>
        <taxon>Schizosaccharomycetaceae</taxon>
        <taxon>Schizosaccharomyces</taxon>
    </lineage>
</organism>
<evidence type="ECO:0000256" key="4">
    <source>
        <dbReference type="ARBA" id="ARBA00023008"/>
    </source>
</evidence>
<dbReference type="InterPro" id="IPR051763">
    <property type="entry name" value="Copper_Homeo_Regul"/>
</dbReference>
<dbReference type="GO" id="GO:0000978">
    <property type="term" value="F:RNA polymerase II cis-regulatory region sequence-specific DNA binding"/>
    <property type="evidence" value="ECO:0007669"/>
    <property type="project" value="TreeGrafter"/>
</dbReference>
<dbReference type="SMART" id="SM01090">
    <property type="entry name" value="Copper-fist"/>
    <property type="match status" value="1"/>
</dbReference>
<dbReference type="OMA" id="MACMKCI"/>
<keyword evidence="5" id="KW-0805">Transcription regulation</keyword>
<dbReference type="InterPro" id="IPR001083">
    <property type="entry name" value="Cu_fist_DNA-bd_dom"/>
</dbReference>
<dbReference type="GO" id="GO:0006878">
    <property type="term" value="P:intracellular copper ion homeostasis"/>
    <property type="evidence" value="ECO:0007669"/>
    <property type="project" value="TreeGrafter"/>
</dbReference>
<dbReference type="eggNOG" id="ENOG502S7CA">
    <property type="taxonomic scope" value="Eukaryota"/>
</dbReference>
<evidence type="ECO:0000259" key="10">
    <source>
        <dbReference type="PROSITE" id="PS50073"/>
    </source>
</evidence>
<keyword evidence="7" id="KW-0804">Transcription</keyword>
<gene>
    <name evidence="11" type="ORF">SOCG_02434</name>
</gene>
<dbReference type="PROSITE" id="PS50073">
    <property type="entry name" value="COPPER_FIST_2"/>
    <property type="match status" value="1"/>
</dbReference>
<evidence type="ECO:0000256" key="9">
    <source>
        <dbReference type="SAM" id="MobiDB-lite"/>
    </source>
</evidence>
<accession>S9RLV6</accession>
<evidence type="ECO:0000313" key="12">
    <source>
        <dbReference type="Proteomes" id="UP000016088"/>
    </source>
</evidence>